<accession>A0AAV0V2B2</accession>
<dbReference type="GO" id="GO:0070545">
    <property type="term" value="C:PeBoW complex"/>
    <property type="evidence" value="ECO:0007669"/>
    <property type="project" value="TreeGrafter"/>
</dbReference>
<dbReference type="AlphaFoldDB" id="A0AAV0V2B2"/>
<feature type="compositionally biased region" description="Basic residues" evidence="5">
    <location>
        <begin position="1"/>
        <end position="16"/>
    </location>
</feature>
<comment type="function">
    <text evidence="4">Required for maturation of ribosomal RNAs and formation of the large ribosomal subunit.</text>
</comment>
<dbReference type="InterPro" id="IPR010613">
    <property type="entry name" value="PES"/>
</dbReference>
<dbReference type="PANTHER" id="PTHR12221">
    <property type="entry name" value="PESCADILLO - RELATED"/>
    <property type="match status" value="1"/>
</dbReference>
<dbReference type="Proteomes" id="UP001162031">
    <property type="component" value="Unassembled WGS sequence"/>
</dbReference>
<dbReference type="Pfam" id="PF06732">
    <property type="entry name" value="Pescadillo_N"/>
    <property type="match status" value="1"/>
</dbReference>
<feature type="compositionally biased region" description="Basic residues" evidence="5">
    <location>
        <begin position="687"/>
        <end position="702"/>
    </location>
</feature>
<sequence length="702" mass="79970">MPTKRVKGKKKLKSIKAKVTDSMSSKRRLSRFGKEQRKGMRGSAANYITRTQALKRLQVTLKDFRRLCILKGIYPREPKKKVSGKDKTYYYLKDVMFLAHEPVLKKFRAFKTFMKQVTKAMGRKDYENAKRKHENRPTYELDHIVKERYPRFVDALGDLDDALCLVHLFALMPAGHGIHADATSMCLRLVREWQNYIVATRALSKVFVSIKGIYYQANVQGQTVTWLVPHQFTPTVDKRVDVRVMLTFLEFYEVLLKFVNAQLYMQIGVAYPPKINLQLDSAGAQLAAIELERVQKVKVNESGEKEEVQDRVEKKTEKNEISKDVLQQQKESEKRIKTLGSAIANEDSSAVEEYEEEEANEASFGAMSEPLEAAFASNELAAQIYSEQRKERSEKSLFSGLTFFLSREVPSACLELVLRSHGATLGWDGAGSPFDEKSPRITHHVMDRPHQGHRYFNREYVQPQWVFDSVNNGILLPLARYVPGAELPPHLSPFVNDEQEGYTPEYRKELDKLKSAVQVLREVGAIGDDGALSSDEEDAEEQEEVYAADLKAEMNGEAGGKEDGDSDEEEAEEEEEEEETTADGEEEEESEDEKEEQEEKSLSTKRKADVVSTDKKSKRVKKEEEAAELKELAKTMMSKKAKYLYDRMQYGLGKKADKIQKLEDKRAMLDAEKAKSKEGEAMSSKKGGLKKRKRKTKGKSAN</sequence>
<dbReference type="FunFam" id="3.40.50.10190:FF:000002">
    <property type="entry name" value="Pescadillo homolog"/>
    <property type="match status" value="1"/>
</dbReference>
<organism evidence="7 8">
    <name type="scientific">Hyaloperonospora brassicae</name>
    <name type="common">Brassica downy mildew</name>
    <name type="synonym">Peronospora brassicae</name>
    <dbReference type="NCBI Taxonomy" id="162125"/>
    <lineage>
        <taxon>Eukaryota</taxon>
        <taxon>Sar</taxon>
        <taxon>Stramenopiles</taxon>
        <taxon>Oomycota</taxon>
        <taxon>Peronosporomycetes</taxon>
        <taxon>Peronosporales</taxon>
        <taxon>Peronosporaceae</taxon>
        <taxon>Hyaloperonospora</taxon>
    </lineage>
</organism>
<reference evidence="7" key="1">
    <citation type="submission" date="2022-12" db="EMBL/GenBank/DDBJ databases">
        <authorList>
            <person name="Webb A."/>
        </authorList>
    </citation>
    <scope>NUCLEOTIDE SEQUENCE</scope>
    <source>
        <strain evidence="7">Hp1</strain>
    </source>
</reference>
<dbReference type="GO" id="GO:0030687">
    <property type="term" value="C:preribosome, large subunit precursor"/>
    <property type="evidence" value="ECO:0007669"/>
    <property type="project" value="UniProtKB-UniRule"/>
</dbReference>
<dbReference type="SMART" id="SM00292">
    <property type="entry name" value="BRCT"/>
    <property type="match status" value="1"/>
</dbReference>
<feature type="compositionally biased region" description="Basic and acidic residues" evidence="5">
    <location>
        <begin position="670"/>
        <end position="680"/>
    </location>
</feature>
<dbReference type="GO" id="GO:0043021">
    <property type="term" value="F:ribonucleoprotein complex binding"/>
    <property type="evidence" value="ECO:0007669"/>
    <property type="project" value="UniProtKB-UniRule"/>
</dbReference>
<dbReference type="GO" id="GO:0000463">
    <property type="term" value="P:maturation of LSU-rRNA from tricistronic rRNA transcript (SSU-rRNA, 5.8S rRNA, LSU-rRNA)"/>
    <property type="evidence" value="ECO:0007669"/>
    <property type="project" value="UniProtKB-UniRule"/>
</dbReference>
<dbReference type="HAMAP" id="MF_03028">
    <property type="entry name" value="Pescadillo"/>
    <property type="match status" value="1"/>
</dbReference>
<feature type="compositionally biased region" description="Acidic residues" evidence="5">
    <location>
        <begin position="564"/>
        <end position="596"/>
    </location>
</feature>
<dbReference type="PROSITE" id="PS50172">
    <property type="entry name" value="BRCT"/>
    <property type="match status" value="1"/>
</dbReference>
<comment type="similarity">
    <text evidence="4">Belongs to the pescadillo family.</text>
</comment>
<feature type="region of interest" description="Disordered" evidence="5">
    <location>
        <begin position="552"/>
        <end position="626"/>
    </location>
</feature>
<evidence type="ECO:0000256" key="2">
    <source>
        <dbReference type="ARBA" id="ARBA00022552"/>
    </source>
</evidence>
<keyword evidence="1 4" id="KW-0690">Ribosome biogenesis</keyword>
<evidence type="ECO:0000256" key="3">
    <source>
        <dbReference type="ARBA" id="ARBA00023242"/>
    </source>
</evidence>
<dbReference type="GO" id="GO:0005654">
    <property type="term" value="C:nucleoplasm"/>
    <property type="evidence" value="ECO:0007669"/>
    <property type="project" value="UniProtKB-SubCell"/>
</dbReference>
<dbReference type="GO" id="GO:0000466">
    <property type="term" value="P:maturation of 5.8S rRNA from tricistronic rRNA transcript (SSU-rRNA, 5.8S rRNA, LSU-rRNA)"/>
    <property type="evidence" value="ECO:0007669"/>
    <property type="project" value="UniProtKB-UniRule"/>
</dbReference>
<feature type="region of interest" description="Disordered" evidence="5">
    <location>
        <begin position="670"/>
        <end position="702"/>
    </location>
</feature>
<dbReference type="Gene3D" id="3.40.50.10190">
    <property type="entry name" value="BRCT domain"/>
    <property type="match status" value="1"/>
</dbReference>
<keyword evidence="3 4" id="KW-0539">Nucleus</keyword>
<dbReference type="InterPro" id="IPR001357">
    <property type="entry name" value="BRCT_dom"/>
</dbReference>
<keyword evidence="8" id="KW-1185">Reference proteome</keyword>
<dbReference type="CDD" id="cd17709">
    <property type="entry name" value="BRCT_pescadillo_like"/>
    <property type="match status" value="1"/>
</dbReference>
<feature type="compositionally biased region" description="Basic and acidic residues" evidence="5">
    <location>
        <begin position="597"/>
        <end position="626"/>
    </location>
</feature>
<gene>
    <name evidence="7" type="ORF">HBR001_LOCUS8809</name>
</gene>
<evidence type="ECO:0000313" key="8">
    <source>
        <dbReference type="Proteomes" id="UP001162031"/>
    </source>
</evidence>
<comment type="caution">
    <text evidence="7">The sequence shown here is derived from an EMBL/GenBank/DDBJ whole genome shotgun (WGS) entry which is preliminary data.</text>
</comment>
<dbReference type="PANTHER" id="PTHR12221:SF6">
    <property type="entry name" value="PESCADILLO HOMOLOG"/>
    <property type="match status" value="1"/>
</dbReference>
<proteinExistence type="inferred from homology"/>
<feature type="domain" description="BRCT" evidence="6">
    <location>
        <begin position="393"/>
        <end position="483"/>
    </location>
</feature>
<protein>
    <recommendedName>
        <fullName evidence="4">Pescadillo homolog</fullName>
    </recommendedName>
</protein>
<feature type="region of interest" description="Disordered" evidence="5">
    <location>
        <begin position="1"/>
        <end position="20"/>
    </location>
</feature>
<evidence type="ECO:0000259" key="6">
    <source>
        <dbReference type="PROSITE" id="PS50172"/>
    </source>
</evidence>
<keyword evidence="2 4" id="KW-0698">rRNA processing</keyword>
<dbReference type="GO" id="GO:0003723">
    <property type="term" value="F:RNA binding"/>
    <property type="evidence" value="ECO:0007669"/>
    <property type="project" value="TreeGrafter"/>
</dbReference>
<feature type="compositionally biased region" description="Basic and acidic residues" evidence="5">
    <location>
        <begin position="552"/>
        <end position="563"/>
    </location>
</feature>
<evidence type="ECO:0000313" key="7">
    <source>
        <dbReference type="EMBL" id="CAI5742095.1"/>
    </source>
</evidence>
<evidence type="ECO:0000256" key="1">
    <source>
        <dbReference type="ARBA" id="ARBA00022517"/>
    </source>
</evidence>
<dbReference type="EMBL" id="CANTFL010001462">
    <property type="protein sequence ID" value="CAI5742095.1"/>
    <property type="molecule type" value="Genomic_DNA"/>
</dbReference>
<evidence type="ECO:0000256" key="5">
    <source>
        <dbReference type="SAM" id="MobiDB-lite"/>
    </source>
</evidence>
<dbReference type="InterPro" id="IPR036420">
    <property type="entry name" value="BRCT_dom_sf"/>
</dbReference>
<comment type="subcellular location">
    <subcellularLocation>
        <location evidence="4">Nucleus</location>
        <location evidence="4">Nucleolus</location>
    </subcellularLocation>
    <subcellularLocation>
        <location evidence="4">Nucleus</location>
        <location evidence="4">Nucleoplasm</location>
    </subcellularLocation>
</comment>
<name>A0AAV0V2B2_HYABA</name>
<dbReference type="SUPFAM" id="SSF52113">
    <property type="entry name" value="BRCT domain"/>
    <property type="match status" value="1"/>
</dbReference>
<evidence type="ECO:0000256" key="4">
    <source>
        <dbReference type="HAMAP-Rule" id="MF_03028"/>
    </source>
</evidence>